<dbReference type="RefSeq" id="WP_308715848.1">
    <property type="nucleotide sequence ID" value="NZ_JAVHUY010000032.1"/>
</dbReference>
<evidence type="ECO:0000313" key="1">
    <source>
        <dbReference type="EMBL" id="MDQ7908578.1"/>
    </source>
</evidence>
<evidence type="ECO:0000313" key="2">
    <source>
        <dbReference type="Proteomes" id="UP001230908"/>
    </source>
</evidence>
<organism evidence="1 2">
    <name type="scientific">Phytohabitans maris</name>
    <dbReference type="NCBI Taxonomy" id="3071409"/>
    <lineage>
        <taxon>Bacteria</taxon>
        <taxon>Bacillati</taxon>
        <taxon>Actinomycetota</taxon>
        <taxon>Actinomycetes</taxon>
        <taxon>Micromonosporales</taxon>
        <taxon>Micromonosporaceae</taxon>
    </lineage>
</organism>
<dbReference type="Proteomes" id="UP001230908">
    <property type="component" value="Unassembled WGS sequence"/>
</dbReference>
<protein>
    <recommendedName>
        <fullName evidence="3">Restriction system protein</fullName>
    </recommendedName>
</protein>
<gene>
    <name evidence="1" type="ORF">RB614_29010</name>
</gene>
<accession>A0ABU0ZNG6</accession>
<name>A0ABU0ZNG6_9ACTN</name>
<dbReference type="EMBL" id="JAVHUY010000032">
    <property type="protein sequence ID" value="MDQ7908578.1"/>
    <property type="molecule type" value="Genomic_DNA"/>
</dbReference>
<sequence length="389" mass="43540">MTQAWIVRAGRNDEYEDVAFSEDLIAVGWRQVGDLSEQTKISDIRRLVAEAYRSVQPQTRDTYAPQLWALRSSMRRGDLVVLLRARAPEVAVGEIVGDYVYRPDLPASHTRPVRWLRRDVRLSEIGADLATAPALTAIYRISRPDATDRLLSVSGSVAPADLPPPGRNAKVSEVSGEFRAADNLRRNLSYARSLATAGSHLERLGVTGFEVKDVYRAAWVQAVAALDHWVRQEIHERMLAMVGDPSRTRPESYRRFELPLEAVEDVQAGKRTLHDAVDGHLRSTLAFATYQNPDKIRDGLRLVADVSNLWQRVATVLSERSGDSSTFTGAEIRRRLGDAVRRRNKIAHEYDEDPAQSPAKRDIDAASTMQTIDWIDQVVEAILIVLDQG</sequence>
<keyword evidence="2" id="KW-1185">Reference proteome</keyword>
<comment type="caution">
    <text evidence="1">The sequence shown here is derived from an EMBL/GenBank/DDBJ whole genome shotgun (WGS) entry which is preliminary data.</text>
</comment>
<reference evidence="1 2" key="1">
    <citation type="submission" date="2023-08" db="EMBL/GenBank/DDBJ databases">
        <title>Phytohabitans sansha sp. nov., isolated from marine sediment.</title>
        <authorList>
            <person name="Zhao Y."/>
            <person name="Yi K."/>
        </authorList>
    </citation>
    <scope>NUCLEOTIDE SEQUENCE [LARGE SCALE GENOMIC DNA]</scope>
    <source>
        <strain evidence="1 2">ZYX-F-186</strain>
    </source>
</reference>
<proteinExistence type="predicted"/>
<evidence type="ECO:0008006" key="3">
    <source>
        <dbReference type="Google" id="ProtNLM"/>
    </source>
</evidence>